<gene>
    <name evidence="1" type="ORF">E9232_000015</name>
</gene>
<organism evidence="1 2">
    <name type="scientific">Inquilinus ginsengisoli</name>
    <dbReference type="NCBI Taxonomy" id="363840"/>
    <lineage>
        <taxon>Bacteria</taxon>
        <taxon>Pseudomonadati</taxon>
        <taxon>Pseudomonadota</taxon>
        <taxon>Alphaproteobacteria</taxon>
        <taxon>Rhodospirillales</taxon>
        <taxon>Rhodospirillaceae</taxon>
        <taxon>Inquilinus</taxon>
    </lineage>
</organism>
<evidence type="ECO:0000313" key="2">
    <source>
        <dbReference type="Proteomes" id="UP001262410"/>
    </source>
</evidence>
<evidence type="ECO:0000313" key="1">
    <source>
        <dbReference type="EMBL" id="MDR6287516.1"/>
    </source>
</evidence>
<reference evidence="1 2" key="1">
    <citation type="submission" date="2023-07" db="EMBL/GenBank/DDBJ databases">
        <title>Sorghum-associated microbial communities from plants grown in Nebraska, USA.</title>
        <authorList>
            <person name="Schachtman D."/>
        </authorList>
    </citation>
    <scope>NUCLEOTIDE SEQUENCE [LARGE SCALE GENOMIC DNA]</scope>
    <source>
        <strain evidence="1 2">584</strain>
    </source>
</reference>
<dbReference type="Pfam" id="PF13376">
    <property type="entry name" value="OmdA"/>
    <property type="match status" value="1"/>
</dbReference>
<protein>
    <submittedName>
        <fullName evidence="1">Uncharacterized protein YdeI (YjbR/CyaY-like superfamily)</fullName>
    </submittedName>
</protein>
<proteinExistence type="predicted"/>
<name>A0ABU1JG39_9PROT</name>
<sequence length="200" mass="21591">MADPESLGEHQGLPVLYFADAAAWGVWLAANHSTGRGAWLAIAKVATGESSVSYDDALDLALCHGWIDGQKQGRGDGVWLQKFSPRGPRSVWSLRNREKAETLVAAGRMVPAGLDAVEAAKRDGRWGRAYGLGRHRGVPKDLQAALDGEPAAAAFFAALDSRNRYAVLYRVQTAKKAETRARRIADFVAMLARGETIHPA</sequence>
<keyword evidence="2" id="KW-1185">Reference proteome</keyword>
<accession>A0ABU1JG39</accession>
<dbReference type="RefSeq" id="WP_309791318.1">
    <property type="nucleotide sequence ID" value="NZ_JAVDPW010000001.1"/>
</dbReference>
<dbReference type="Proteomes" id="UP001262410">
    <property type="component" value="Unassembled WGS sequence"/>
</dbReference>
<comment type="caution">
    <text evidence="1">The sequence shown here is derived from an EMBL/GenBank/DDBJ whole genome shotgun (WGS) entry which is preliminary data.</text>
</comment>
<dbReference type="EMBL" id="JAVDPW010000001">
    <property type="protein sequence ID" value="MDR6287516.1"/>
    <property type="molecule type" value="Genomic_DNA"/>
</dbReference>